<evidence type="ECO:0000313" key="2">
    <source>
        <dbReference type="Proteomes" id="UP000031561"/>
    </source>
</evidence>
<dbReference type="Proteomes" id="UP000031561">
    <property type="component" value="Unassembled WGS sequence"/>
</dbReference>
<dbReference type="Gene3D" id="3.10.129.10">
    <property type="entry name" value="Hotdog Thioesterase"/>
    <property type="match status" value="1"/>
</dbReference>
<dbReference type="InterPro" id="IPR029069">
    <property type="entry name" value="HotDog_dom_sf"/>
</dbReference>
<reference evidence="1 2" key="1">
    <citation type="journal article" date="2015" name="Genome Announc.">
        <title>Draft Genome Sequence of Filamentous Marine Cyanobacterium Lyngbya confervoides Strain BDU141951.</title>
        <authorList>
            <person name="Chandrababunaidu M.M."/>
            <person name="Sen D."/>
            <person name="Tripathy S."/>
        </authorList>
    </citation>
    <scope>NUCLEOTIDE SEQUENCE [LARGE SCALE GENOMIC DNA]</scope>
    <source>
        <strain evidence="1 2">BDU141951</strain>
    </source>
</reference>
<dbReference type="AlphaFoldDB" id="A0ABD4T5Q8"/>
<keyword evidence="2" id="KW-1185">Reference proteome</keyword>
<organism evidence="1 2">
    <name type="scientific">Lyngbya confervoides BDU141951</name>
    <dbReference type="NCBI Taxonomy" id="1574623"/>
    <lineage>
        <taxon>Bacteria</taxon>
        <taxon>Bacillati</taxon>
        <taxon>Cyanobacteriota</taxon>
        <taxon>Cyanophyceae</taxon>
        <taxon>Oscillatoriophycideae</taxon>
        <taxon>Oscillatoriales</taxon>
        <taxon>Microcoleaceae</taxon>
        <taxon>Lyngbya</taxon>
    </lineage>
</organism>
<dbReference type="EMBL" id="JTHE03000079">
    <property type="protein sequence ID" value="MCM1983885.1"/>
    <property type="molecule type" value="Genomic_DNA"/>
</dbReference>
<dbReference type="RefSeq" id="WP_166275528.1">
    <property type="nucleotide sequence ID" value="NZ_JTHE03000079.1"/>
</dbReference>
<accession>A0ABD4T5Q8</accession>
<evidence type="ECO:0000313" key="1">
    <source>
        <dbReference type="EMBL" id="MCM1983885.1"/>
    </source>
</evidence>
<gene>
    <name evidence="1" type="ORF">QQ91_0013770</name>
</gene>
<name>A0ABD4T5Q8_9CYAN</name>
<comment type="caution">
    <text evidence="1">The sequence shown here is derived from an EMBL/GenBank/DDBJ whole genome shotgun (WGS) entry which is preliminary data.</text>
</comment>
<proteinExistence type="predicted"/>
<protein>
    <submittedName>
        <fullName evidence="1">Uncharacterized protein</fullName>
    </submittedName>
</protein>
<dbReference type="SUPFAM" id="SSF54637">
    <property type="entry name" value="Thioesterase/thiol ester dehydrase-isomerase"/>
    <property type="match status" value="1"/>
</dbReference>
<sequence length="221" mass="25012">MLLIESKNQEKYISDYLEVDLPDIVHEVISDQKSDKSSRSLFKQDRKNDDASQRSSFSLKQRLYLEDIHNLIPERAPGLRITKAAICEIEGSLSIIAPFYVSEVDCEGHMPGFPFLPLAEAGRVLAQAGAILVSYHAKVVENKSDWMTPLVYKVGEVLSGQQGYLFPNNTVCIIATIKKLRGPLYSTECHGYLDKKHIFSMPKIQYFLSDDSRLWRGIKSV</sequence>